<dbReference type="AlphaFoldDB" id="G0NEH0"/>
<dbReference type="Gene3D" id="1.20.1070.10">
    <property type="entry name" value="Rhodopsin 7-helix transmembrane proteins"/>
    <property type="match status" value="1"/>
</dbReference>
<dbReference type="Pfam" id="PF10316">
    <property type="entry name" value="7TM_GPCR_Srbc"/>
    <property type="match status" value="1"/>
</dbReference>
<dbReference type="OMA" id="NIFIMIT"/>
<gene>
    <name evidence="7" type="ORF">CAEBREN_15750</name>
</gene>
<keyword evidence="8" id="KW-1185">Reference proteome</keyword>
<accession>G0NEH0</accession>
<keyword evidence="2 5" id="KW-0812">Transmembrane</keyword>
<dbReference type="PROSITE" id="PS50262">
    <property type="entry name" value="G_PROTEIN_RECEP_F1_2"/>
    <property type="match status" value="1"/>
</dbReference>
<feature type="transmembrane region" description="Helical" evidence="5">
    <location>
        <begin position="181"/>
        <end position="203"/>
    </location>
</feature>
<evidence type="ECO:0000259" key="6">
    <source>
        <dbReference type="PROSITE" id="PS50262"/>
    </source>
</evidence>
<dbReference type="InterPro" id="IPR017452">
    <property type="entry name" value="GPCR_Rhodpsn_7TM"/>
</dbReference>
<dbReference type="HOGENOM" id="CLU_059075_0_0_1"/>
<keyword evidence="3 5" id="KW-1133">Transmembrane helix</keyword>
<evidence type="ECO:0000256" key="3">
    <source>
        <dbReference type="ARBA" id="ARBA00022989"/>
    </source>
</evidence>
<organism evidence="8">
    <name type="scientific">Caenorhabditis brenneri</name>
    <name type="common">Nematode worm</name>
    <dbReference type="NCBI Taxonomy" id="135651"/>
    <lineage>
        <taxon>Eukaryota</taxon>
        <taxon>Metazoa</taxon>
        <taxon>Ecdysozoa</taxon>
        <taxon>Nematoda</taxon>
        <taxon>Chromadorea</taxon>
        <taxon>Rhabditida</taxon>
        <taxon>Rhabditina</taxon>
        <taxon>Rhabditomorpha</taxon>
        <taxon>Rhabditoidea</taxon>
        <taxon>Rhabditidae</taxon>
        <taxon>Peloderinae</taxon>
        <taxon>Caenorhabditis</taxon>
    </lineage>
</organism>
<feature type="transmembrane region" description="Helical" evidence="5">
    <location>
        <begin position="84"/>
        <end position="107"/>
    </location>
</feature>
<dbReference type="eggNOG" id="ENOG502TH7S">
    <property type="taxonomic scope" value="Eukaryota"/>
</dbReference>
<evidence type="ECO:0000256" key="2">
    <source>
        <dbReference type="ARBA" id="ARBA00022692"/>
    </source>
</evidence>
<feature type="domain" description="G-protein coupled receptors family 1 profile" evidence="6">
    <location>
        <begin position="22"/>
        <end position="239"/>
    </location>
</feature>
<dbReference type="InterPro" id="IPR019420">
    <property type="entry name" value="7TM_GPCR_serpentine_rcpt_Srbc"/>
</dbReference>
<keyword evidence="4 5" id="KW-0472">Membrane</keyword>
<feature type="transmembrane region" description="Helical" evidence="5">
    <location>
        <begin position="128"/>
        <end position="149"/>
    </location>
</feature>
<dbReference type="GO" id="GO:0016020">
    <property type="term" value="C:membrane"/>
    <property type="evidence" value="ECO:0007669"/>
    <property type="project" value="UniProtKB-SubCell"/>
</dbReference>
<dbReference type="InParanoid" id="G0NEH0"/>
<evidence type="ECO:0000256" key="5">
    <source>
        <dbReference type="SAM" id="Phobius"/>
    </source>
</evidence>
<dbReference type="PANTHER" id="PTHR10664:SF20">
    <property type="entry name" value="SERPENTINE RECEPTOR, CLASS BC (CLASS B-LIKE)"/>
    <property type="match status" value="1"/>
</dbReference>
<evidence type="ECO:0000313" key="8">
    <source>
        <dbReference type="Proteomes" id="UP000008068"/>
    </source>
</evidence>
<sequence>MLWLPTIITLITTFCAIIIIIINFRILFNVFISKKLKRSSSLSLFYARFAVDGILGIINIFIMITVFFKLLHLEYLITSRPVPLFSIAWSSVITTAVRTLLSTIITLDRTFAVILPIFYHNSRTKCNNSIIIVMVLCWPILDNLILWVLCKYEVTVPSGCVTFACLSNKCFIYYSMGFELFSHSLIATLSLLLSIKLFYWNYCKKSGKSKDLERANFLALIDAFIIILFDILPAFSYPV</sequence>
<name>G0NEH0_CAEBE</name>
<evidence type="ECO:0000256" key="1">
    <source>
        <dbReference type="ARBA" id="ARBA00004370"/>
    </source>
</evidence>
<feature type="transmembrane region" description="Helical" evidence="5">
    <location>
        <begin position="49"/>
        <end position="72"/>
    </location>
</feature>
<dbReference type="EMBL" id="GL379873">
    <property type="protein sequence ID" value="EGT58862.1"/>
    <property type="molecule type" value="Genomic_DNA"/>
</dbReference>
<dbReference type="PANTHER" id="PTHR10664">
    <property type="entry name" value="SERPENTINE RECEPTOR-C.ELEGANS"/>
    <property type="match status" value="1"/>
</dbReference>
<reference evidence="8" key="1">
    <citation type="submission" date="2011-07" db="EMBL/GenBank/DDBJ databases">
        <authorList>
            <consortium name="Caenorhabditis brenneri Sequencing and Analysis Consortium"/>
            <person name="Wilson R.K."/>
        </authorList>
    </citation>
    <scope>NUCLEOTIDE SEQUENCE [LARGE SCALE GENOMIC DNA]</scope>
    <source>
        <strain evidence="8">PB2801</strain>
    </source>
</reference>
<comment type="subcellular location">
    <subcellularLocation>
        <location evidence="1">Membrane</location>
    </subcellularLocation>
</comment>
<feature type="transmembrane region" description="Helical" evidence="5">
    <location>
        <begin position="215"/>
        <end position="235"/>
    </location>
</feature>
<proteinExistence type="predicted"/>
<protein>
    <recommendedName>
        <fullName evidence="6">G-protein coupled receptors family 1 profile domain-containing protein</fullName>
    </recommendedName>
</protein>
<dbReference type="Proteomes" id="UP000008068">
    <property type="component" value="Unassembled WGS sequence"/>
</dbReference>
<evidence type="ECO:0000313" key="7">
    <source>
        <dbReference type="EMBL" id="EGT58862.1"/>
    </source>
</evidence>
<feature type="transmembrane region" description="Helical" evidence="5">
    <location>
        <begin position="6"/>
        <end position="28"/>
    </location>
</feature>
<evidence type="ECO:0000256" key="4">
    <source>
        <dbReference type="ARBA" id="ARBA00023136"/>
    </source>
</evidence>